<dbReference type="SUPFAM" id="SSF46785">
    <property type="entry name" value="Winged helix' DNA-binding domain"/>
    <property type="match status" value="1"/>
</dbReference>
<accession>A0A7C3ZJE1</accession>
<dbReference type="Gene3D" id="2.60.120.10">
    <property type="entry name" value="Jelly Rolls"/>
    <property type="match status" value="1"/>
</dbReference>
<evidence type="ECO:0000313" key="6">
    <source>
        <dbReference type="EMBL" id="HGG00663.1"/>
    </source>
</evidence>
<gene>
    <name evidence="6" type="ORF">ENR15_08445</name>
</gene>
<evidence type="ECO:0000259" key="5">
    <source>
        <dbReference type="PROSITE" id="PS51063"/>
    </source>
</evidence>
<comment type="caution">
    <text evidence="6">The sequence shown here is derived from an EMBL/GenBank/DDBJ whole genome shotgun (WGS) entry which is preliminary data.</text>
</comment>
<reference evidence="6" key="1">
    <citation type="journal article" date="2020" name="mSystems">
        <title>Genome- and Community-Level Interaction Insights into Carbon Utilization and Element Cycling Functions of Hydrothermarchaeota in Hydrothermal Sediment.</title>
        <authorList>
            <person name="Zhou Z."/>
            <person name="Liu Y."/>
            <person name="Xu W."/>
            <person name="Pan J."/>
            <person name="Luo Z.H."/>
            <person name="Li M."/>
        </authorList>
    </citation>
    <scope>NUCLEOTIDE SEQUENCE [LARGE SCALE GENOMIC DNA]</scope>
    <source>
        <strain evidence="6">SpSt-374</strain>
    </source>
</reference>
<dbReference type="EMBL" id="DSPX01000083">
    <property type="protein sequence ID" value="HGG00663.1"/>
    <property type="molecule type" value="Genomic_DNA"/>
</dbReference>
<feature type="region of interest" description="Disordered" evidence="4">
    <location>
        <begin position="40"/>
        <end position="63"/>
    </location>
</feature>
<dbReference type="SMART" id="SM00419">
    <property type="entry name" value="HTH_CRP"/>
    <property type="match status" value="1"/>
</dbReference>
<keyword evidence="2" id="KW-0238">DNA-binding</keyword>
<dbReference type="SUPFAM" id="SSF51206">
    <property type="entry name" value="cAMP-binding domain-like"/>
    <property type="match status" value="1"/>
</dbReference>
<dbReference type="GO" id="GO:0003677">
    <property type="term" value="F:DNA binding"/>
    <property type="evidence" value="ECO:0007669"/>
    <property type="project" value="UniProtKB-KW"/>
</dbReference>
<dbReference type="CDD" id="cd00092">
    <property type="entry name" value="HTH_CRP"/>
    <property type="match status" value="1"/>
</dbReference>
<protein>
    <submittedName>
        <fullName evidence="6">Crp/Fnr family transcriptional regulator</fullName>
    </submittedName>
</protein>
<proteinExistence type="predicted"/>
<keyword evidence="1" id="KW-0805">Transcription regulation</keyword>
<dbReference type="PROSITE" id="PS51063">
    <property type="entry name" value="HTH_CRP_2"/>
    <property type="match status" value="1"/>
</dbReference>
<dbReference type="InterPro" id="IPR012318">
    <property type="entry name" value="HTH_CRP"/>
</dbReference>
<keyword evidence="3" id="KW-0804">Transcription</keyword>
<dbReference type="GO" id="GO:0006355">
    <property type="term" value="P:regulation of DNA-templated transcription"/>
    <property type="evidence" value="ECO:0007669"/>
    <property type="project" value="InterPro"/>
</dbReference>
<dbReference type="InterPro" id="IPR014710">
    <property type="entry name" value="RmlC-like_jellyroll"/>
</dbReference>
<dbReference type="Pfam" id="PF13545">
    <property type="entry name" value="HTH_Crp_2"/>
    <property type="match status" value="1"/>
</dbReference>
<evidence type="ECO:0000256" key="3">
    <source>
        <dbReference type="ARBA" id="ARBA00023163"/>
    </source>
</evidence>
<evidence type="ECO:0000256" key="4">
    <source>
        <dbReference type="SAM" id="MobiDB-lite"/>
    </source>
</evidence>
<evidence type="ECO:0000256" key="2">
    <source>
        <dbReference type="ARBA" id="ARBA00023125"/>
    </source>
</evidence>
<name>A0A7C3ZJE1_9CYAN</name>
<dbReference type="InterPro" id="IPR036390">
    <property type="entry name" value="WH_DNA-bd_sf"/>
</dbReference>
<feature type="domain" description="HTH crp-type" evidence="5">
    <location>
        <begin position="185"/>
        <end position="258"/>
    </location>
</feature>
<sequence length="271" mass="30533">MLPTKETGFLQPQARDSHQRLFSETGFLGRETGVINRVSQPQHWGDHPSSPRQSSFSKGDSHQRLFSETRLPIGEERRLHYYGKGETIPTVAQGIWQVCKGLVQLSTLYPTGEEGLMGWAGPSMCFSLWLSNLQAYQAKSLSDVYLIWYSIAEVENSPQLAMEILPQLGRRMRQVEALLAIGGQRRVEDRLGQLLLLLKQEMGEPVADGTRLAVRLTHHDIARAINTSRVTVTRMLGKLRHQGVIYLDSKRHIIIKSGHLELTGPKSLFRG</sequence>
<dbReference type="InterPro" id="IPR018490">
    <property type="entry name" value="cNMP-bd_dom_sf"/>
</dbReference>
<dbReference type="AlphaFoldDB" id="A0A7C3ZJE1"/>
<evidence type="ECO:0000256" key="1">
    <source>
        <dbReference type="ARBA" id="ARBA00023015"/>
    </source>
</evidence>
<organism evidence="6">
    <name type="scientific">Planktothricoides sp. SpSt-374</name>
    <dbReference type="NCBI Taxonomy" id="2282167"/>
    <lineage>
        <taxon>Bacteria</taxon>
        <taxon>Bacillati</taxon>
        <taxon>Cyanobacteriota</taxon>
        <taxon>Cyanophyceae</taxon>
        <taxon>Oscillatoriophycideae</taxon>
        <taxon>Oscillatoriales</taxon>
        <taxon>Oscillatoriaceae</taxon>
        <taxon>Planktothricoides</taxon>
    </lineage>
</organism>